<proteinExistence type="inferred from homology"/>
<dbReference type="InterPro" id="IPR006311">
    <property type="entry name" value="TAT_signal"/>
</dbReference>
<dbReference type="GO" id="GO:0018104">
    <property type="term" value="P:peptidoglycan-protein cross-linking"/>
    <property type="evidence" value="ECO:0007669"/>
    <property type="project" value="TreeGrafter"/>
</dbReference>
<evidence type="ECO:0000256" key="3">
    <source>
        <dbReference type="ARBA" id="ARBA00022676"/>
    </source>
</evidence>
<comment type="similarity">
    <text evidence="2">Belongs to the YkuD family.</text>
</comment>
<keyword evidence="8 9" id="KW-0961">Cell wall biogenesis/degradation</keyword>
<dbReference type="UniPathway" id="UPA00219"/>
<evidence type="ECO:0000256" key="7">
    <source>
        <dbReference type="ARBA" id="ARBA00022984"/>
    </source>
</evidence>
<dbReference type="Gene3D" id="2.40.440.10">
    <property type="entry name" value="L,D-transpeptidase catalytic domain-like"/>
    <property type="match status" value="1"/>
</dbReference>
<dbReference type="GO" id="GO:0008360">
    <property type="term" value="P:regulation of cell shape"/>
    <property type="evidence" value="ECO:0007669"/>
    <property type="project" value="UniProtKB-UniRule"/>
</dbReference>
<dbReference type="CDD" id="cd16913">
    <property type="entry name" value="YkuD_like"/>
    <property type="match status" value="1"/>
</dbReference>
<dbReference type="GO" id="GO:0071972">
    <property type="term" value="F:peptidoglycan L,D-transpeptidase activity"/>
    <property type="evidence" value="ECO:0007669"/>
    <property type="project" value="TreeGrafter"/>
</dbReference>
<comment type="pathway">
    <text evidence="1 9">Cell wall biogenesis; peptidoglycan biosynthesis.</text>
</comment>
<keyword evidence="5" id="KW-0378">Hydrolase</keyword>
<name>A0A0D1D507_9RHOB</name>
<feature type="domain" description="L,D-TPase catalytic" evidence="11">
    <location>
        <begin position="65"/>
        <end position="195"/>
    </location>
</feature>
<dbReference type="EMBL" id="JYFE01000060">
    <property type="protein sequence ID" value="KIT15128.1"/>
    <property type="molecule type" value="Genomic_DNA"/>
</dbReference>
<protein>
    <submittedName>
        <fullName evidence="12">ErfK_3 protein</fullName>
        <ecNumber evidence="12">2.-.-.-</ecNumber>
    </submittedName>
</protein>
<dbReference type="PROSITE" id="PS51318">
    <property type="entry name" value="TAT"/>
    <property type="match status" value="1"/>
</dbReference>
<keyword evidence="7 9" id="KW-0573">Peptidoglycan synthesis</keyword>
<dbReference type="PANTHER" id="PTHR30582">
    <property type="entry name" value="L,D-TRANSPEPTIDASE"/>
    <property type="match status" value="1"/>
</dbReference>
<evidence type="ECO:0000313" key="12">
    <source>
        <dbReference type="EMBL" id="KIT15128.1"/>
    </source>
</evidence>
<dbReference type="GO" id="GO:0071555">
    <property type="term" value="P:cell wall organization"/>
    <property type="evidence" value="ECO:0007669"/>
    <property type="project" value="UniProtKB-UniRule"/>
</dbReference>
<feature type="signal peptide" evidence="10">
    <location>
        <begin position="1"/>
        <end position="26"/>
    </location>
</feature>
<keyword evidence="6 9" id="KW-0133">Cell shape</keyword>
<evidence type="ECO:0000259" key="11">
    <source>
        <dbReference type="PROSITE" id="PS52029"/>
    </source>
</evidence>
<evidence type="ECO:0000256" key="8">
    <source>
        <dbReference type="ARBA" id="ARBA00023316"/>
    </source>
</evidence>
<dbReference type="GO" id="GO:0005576">
    <property type="term" value="C:extracellular region"/>
    <property type="evidence" value="ECO:0007669"/>
    <property type="project" value="TreeGrafter"/>
</dbReference>
<dbReference type="EC" id="2.-.-.-" evidence="12"/>
<evidence type="ECO:0000256" key="6">
    <source>
        <dbReference type="ARBA" id="ARBA00022960"/>
    </source>
</evidence>
<comment type="caution">
    <text evidence="12">The sequence shown here is derived from an EMBL/GenBank/DDBJ whole genome shotgun (WGS) entry which is preliminary data.</text>
</comment>
<organism evidence="12 13">
    <name type="scientific">Jannaschia aquimarina</name>
    <dbReference type="NCBI Taxonomy" id="935700"/>
    <lineage>
        <taxon>Bacteria</taxon>
        <taxon>Pseudomonadati</taxon>
        <taxon>Pseudomonadota</taxon>
        <taxon>Alphaproteobacteria</taxon>
        <taxon>Rhodobacterales</taxon>
        <taxon>Roseobacteraceae</taxon>
        <taxon>Jannaschia</taxon>
    </lineage>
</organism>
<gene>
    <name evidence="12" type="primary">erfK_3</name>
    <name evidence="12" type="ORF">jaqu_34560</name>
</gene>
<evidence type="ECO:0000256" key="5">
    <source>
        <dbReference type="ARBA" id="ARBA00022801"/>
    </source>
</evidence>
<keyword evidence="10" id="KW-0732">Signal</keyword>
<evidence type="ECO:0000256" key="9">
    <source>
        <dbReference type="PROSITE-ProRule" id="PRU01373"/>
    </source>
</evidence>
<feature type="chain" id="PRO_5002240187" evidence="10">
    <location>
        <begin position="27"/>
        <end position="195"/>
    </location>
</feature>
<dbReference type="PROSITE" id="PS52029">
    <property type="entry name" value="LD_TPASE"/>
    <property type="match status" value="1"/>
</dbReference>
<keyword evidence="3" id="KW-0328">Glycosyltransferase</keyword>
<feature type="active site" description="Nucleophile" evidence="9">
    <location>
        <position position="171"/>
    </location>
</feature>
<feature type="active site" description="Proton donor/acceptor" evidence="9">
    <location>
        <position position="155"/>
    </location>
</feature>
<accession>A0A0D1D507</accession>
<dbReference type="InterPro" id="IPR038063">
    <property type="entry name" value="Transpep_catalytic_dom"/>
</dbReference>
<evidence type="ECO:0000256" key="4">
    <source>
        <dbReference type="ARBA" id="ARBA00022679"/>
    </source>
</evidence>
<dbReference type="PANTHER" id="PTHR30582:SF24">
    <property type="entry name" value="L,D-TRANSPEPTIDASE ERFK_SRFK-RELATED"/>
    <property type="match status" value="1"/>
</dbReference>
<dbReference type="InterPro" id="IPR050979">
    <property type="entry name" value="LD-transpeptidase"/>
</dbReference>
<evidence type="ECO:0000256" key="2">
    <source>
        <dbReference type="ARBA" id="ARBA00005992"/>
    </source>
</evidence>
<evidence type="ECO:0000256" key="10">
    <source>
        <dbReference type="SAM" id="SignalP"/>
    </source>
</evidence>
<dbReference type="PATRIC" id="fig|935700.4.peg.3565"/>
<keyword evidence="4 12" id="KW-0808">Transferase</keyword>
<reference evidence="12 13" key="1">
    <citation type="submission" date="2015-02" db="EMBL/GenBank/DDBJ databases">
        <title>Genome Sequence of Jannaschia aquimarina DSM28248, a member of the Roseobacter clade.</title>
        <authorList>
            <person name="Voget S."/>
            <person name="Daniel R."/>
        </authorList>
    </citation>
    <scope>NUCLEOTIDE SEQUENCE [LARGE SCALE GENOMIC DNA]</scope>
    <source>
        <strain evidence="12 13">GSW-M26</strain>
    </source>
</reference>
<dbReference type="Pfam" id="PF03734">
    <property type="entry name" value="YkuD"/>
    <property type="match status" value="1"/>
</dbReference>
<dbReference type="AlphaFoldDB" id="A0A0D1D507"/>
<evidence type="ECO:0000256" key="1">
    <source>
        <dbReference type="ARBA" id="ARBA00004752"/>
    </source>
</evidence>
<dbReference type="Proteomes" id="UP000032232">
    <property type="component" value="Unassembled WGS sequence"/>
</dbReference>
<sequence>MSQLDRRGFLATAAATAATLAAPAFAQSVPDTVRTRSGLSGTTRRNTASFRTLDWSDYFGSLRRGAILVDIDSRALHMWQESGEYHLFPSSVPMSPELTRKGRTSVIRKVEGPSWSPTPNMRRRNPEWPAYVPPGPDNPLGTHALYLGWKYYRIHGTHDTRKIGRRSSSGCIGLYNEHIARVFEMTRIGTQVLLI</sequence>
<dbReference type="OrthoDB" id="9795305at2"/>
<dbReference type="STRING" id="935700.jaqu_34560"/>
<evidence type="ECO:0000313" key="13">
    <source>
        <dbReference type="Proteomes" id="UP000032232"/>
    </source>
</evidence>
<dbReference type="InterPro" id="IPR005490">
    <property type="entry name" value="LD_TPept_cat_dom"/>
</dbReference>
<dbReference type="GO" id="GO:0016757">
    <property type="term" value="F:glycosyltransferase activity"/>
    <property type="evidence" value="ECO:0007669"/>
    <property type="project" value="UniProtKB-KW"/>
</dbReference>
<keyword evidence="13" id="KW-1185">Reference proteome</keyword>
<dbReference type="SUPFAM" id="SSF141523">
    <property type="entry name" value="L,D-transpeptidase catalytic domain-like"/>
    <property type="match status" value="1"/>
</dbReference>